<protein>
    <submittedName>
        <fullName evidence="1">Uncharacterized protein</fullName>
    </submittedName>
</protein>
<sequence>MTTYTVPDSWGHAAAAGLEPRTVTLVPRSDLDERYAYLSATRPAPGGPPSSRS</sequence>
<gene>
    <name evidence="1" type="ORF">GCM10009737_22080</name>
</gene>
<comment type="caution">
    <text evidence="1">The sequence shown here is derived from an EMBL/GenBank/DDBJ whole genome shotgun (WGS) entry which is preliminary data.</text>
</comment>
<dbReference type="EMBL" id="BAAAMY010000005">
    <property type="protein sequence ID" value="GAA1920152.1"/>
    <property type="molecule type" value="Genomic_DNA"/>
</dbReference>
<proteinExistence type="predicted"/>
<reference evidence="2" key="1">
    <citation type="journal article" date="2019" name="Int. J. Syst. Evol. Microbiol.">
        <title>The Global Catalogue of Microorganisms (GCM) 10K type strain sequencing project: providing services to taxonomists for standard genome sequencing and annotation.</title>
        <authorList>
            <consortium name="The Broad Institute Genomics Platform"/>
            <consortium name="The Broad Institute Genome Sequencing Center for Infectious Disease"/>
            <person name="Wu L."/>
            <person name="Ma J."/>
        </authorList>
    </citation>
    <scope>NUCLEOTIDE SEQUENCE [LARGE SCALE GENOMIC DNA]</scope>
    <source>
        <strain evidence="2">JCM 14046</strain>
    </source>
</reference>
<dbReference type="RefSeq" id="WP_344007117.1">
    <property type="nucleotide sequence ID" value="NZ_BAAAMY010000005.1"/>
</dbReference>
<organism evidence="1 2">
    <name type="scientific">Nocardioides lentus</name>
    <dbReference type="NCBI Taxonomy" id="338077"/>
    <lineage>
        <taxon>Bacteria</taxon>
        <taxon>Bacillati</taxon>
        <taxon>Actinomycetota</taxon>
        <taxon>Actinomycetes</taxon>
        <taxon>Propionibacteriales</taxon>
        <taxon>Nocardioidaceae</taxon>
        <taxon>Nocardioides</taxon>
    </lineage>
</organism>
<evidence type="ECO:0000313" key="2">
    <source>
        <dbReference type="Proteomes" id="UP001501612"/>
    </source>
</evidence>
<accession>A0ABP5AQW4</accession>
<evidence type="ECO:0000313" key="1">
    <source>
        <dbReference type="EMBL" id="GAA1920152.1"/>
    </source>
</evidence>
<keyword evidence="2" id="KW-1185">Reference proteome</keyword>
<name>A0ABP5AQW4_9ACTN</name>
<dbReference type="Proteomes" id="UP001501612">
    <property type="component" value="Unassembled WGS sequence"/>
</dbReference>